<dbReference type="EMBL" id="ML978711">
    <property type="protein sequence ID" value="KAF2091797.1"/>
    <property type="molecule type" value="Genomic_DNA"/>
</dbReference>
<organism evidence="1 2">
    <name type="scientific">Saccharata proteae CBS 121410</name>
    <dbReference type="NCBI Taxonomy" id="1314787"/>
    <lineage>
        <taxon>Eukaryota</taxon>
        <taxon>Fungi</taxon>
        <taxon>Dikarya</taxon>
        <taxon>Ascomycota</taxon>
        <taxon>Pezizomycotina</taxon>
        <taxon>Dothideomycetes</taxon>
        <taxon>Dothideomycetes incertae sedis</taxon>
        <taxon>Botryosphaeriales</taxon>
        <taxon>Saccharataceae</taxon>
        <taxon>Saccharata</taxon>
    </lineage>
</organism>
<dbReference type="AlphaFoldDB" id="A0A9P4M225"/>
<proteinExistence type="predicted"/>
<dbReference type="OrthoDB" id="2151982at2759"/>
<dbReference type="Proteomes" id="UP000799776">
    <property type="component" value="Unassembled WGS sequence"/>
</dbReference>
<protein>
    <submittedName>
        <fullName evidence="1">Uncharacterized protein</fullName>
    </submittedName>
</protein>
<reference evidence="1" key="1">
    <citation type="journal article" date="2020" name="Stud. Mycol.">
        <title>101 Dothideomycetes genomes: a test case for predicting lifestyles and emergence of pathogens.</title>
        <authorList>
            <person name="Haridas S."/>
            <person name="Albert R."/>
            <person name="Binder M."/>
            <person name="Bloem J."/>
            <person name="Labutti K."/>
            <person name="Salamov A."/>
            <person name="Andreopoulos B."/>
            <person name="Baker S."/>
            <person name="Barry K."/>
            <person name="Bills G."/>
            <person name="Bluhm B."/>
            <person name="Cannon C."/>
            <person name="Castanera R."/>
            <person name="Culley D."/>
            <person name="Daum C."/>
            <person name="Ezra D."/>
            <person name="Gonzalez J."/>
            <person name="Henrissat B."/>
            <person name="Kuo A."/>
            <person name="Liang C."/>
            <person name="Lipzen A."/>
            <person name="Lutzoni F."/>
            <person name="Magnuson J."/>
            <person name="Mondo S."/>
            <person name="Nolan M."/>
            <person name="Ohm R."/>
            <person name="Pangilinan J."/>
            <person name="Park H.-J."/>
            <person name="Ramirez L."/>
            <person name="Alfaro M."/>
            <person name="Sun H."/>
            <person name="Tritt A."/>
            <person name="Yoshinaga Y."/>
            <person name="Zwiers L.-H."/>
            <person name="Turgeon B."/>
            <person name="Goodwin S."/>
            <person name="Spatafora J."/>
            <person name="Crous P."/>
            <person name="Grigoriev I."/>
        </authorList>
    </citation>
    <scope>NUCLEOTIDE SEQUENCE</scope>
    <source>
        <strain evidence="1">CBS 121410</strain>
    </source>
</reference>
<evidence type="ECO:0000313" key="1">
    <source>
        <dbReference type="EMBL" id="KAF2091797.1"/>
    </source>
</evidence>
<name>A0A9P4M225_9PEZI</name>
<keyword evidence="2" id="KW-1185">Reference proteome</keyword>
<sequence length="170" mass="18641">MDLPNLLDDPKHHPDCCLGLSKPLIDKLILLLPKAPDVSLSIGSGSGLLEAYLAQRNCRIEGVEVNSNVNTYLPEESTYTVGGTWDLCDRAAAAKAWIFVYPRTPKLVTQYVETYGSAAVQVIVWLGPRVDWADFEACFQNLSGVQIEVGEDCGVVTPYEMLAVIRKTTP</sequence>
<comment type="caution">
    <text evidence="1">The sequence shown here is derived from an EMBL/GenBank/DDBJ whole genome shotgun (WGS) entry which is preliminary data.</text>
</comment>
<accession>A0A9P4M225</accession>
<gene>
    <name evidence="1" type="ORF">K490DRAFT_31788</name>
</gene>
<evidence type="ECO:0000313" key="2">
    <source>
        <dbReference type="Proteomes" id="UP000799776"/>
    </source>
</evidence>